<dbReference type="Proteomes" id="UP000199729">
    <property type="component" value="Chromosome"/>
</dbReference>
<sequence>MAHRQIRFAAFQQWPGVSRGQWQHAQIHQGPLFFNGAHQPGHEQHRRGIDHRQPKADGIVAWVKVLRGQGLLQAAQRSAHLGPQGHGPGCGCHAMWAAHEQGFPHRVVQAAQGVADGGLCHRQHGGAARQVAFGHDGVEDAQQVQIERAEVEGAHGARRYECCASCA</sequence>
<dbReference type="AntiFam" id="ANF00093">
    <property type="entry name" value="Shadow ORF (opposite nagR)"/>
</dbReference>
<proteinExistence type="predicted"/>
<dbReference type="KEGG" id="vff:VITFI_CDS1226"/>
<protein>
    <submittedName>
        <fullName evidence="1">Uncharacterized protein</fullName>
    </submittedName>
</protein>
<keyword evidence="2" id="KW-1185">Reference proteome</keyword>
<evidence type="ECO:0000313" key="1">
    <source>
        <dbReference type="EMBL" id="ASM77004.1"/>
    </source>
</evidence>
<name>A0A221KD84_VITFI</name>
<accession>A0A221KD84</accession>
<organism evidence="1 2">
    <name type="scientific">Vitreoscilla filiformis</name>
    <dbReference type="NCBI Taxonomy" id="63"/>
    <lineage>
        <taxon>Bacteria</taxon>
        <taxon>Pseudomonadati</taxon>
        <taxon>Pseudomonadota</taxon>
        <taxon>Betaproteobacteria</taxon>
        <taxon>Neisseriales</taxon>
        <taxon>Neisseriaceae</taxon>
        <taxon>Vitreoscilla</taxon>
    </lineage>
</organism>
<gene>
    <name evidence="1" type="ORF">VITFI_CDS1226</name>
</gene>
<reference evidence="1 2" key="1">
    <citation type="submission" date="2017-07" db="EMBL/GenBank/DDBJ databases">
        <title>Complete Genome Sequence of the cosmetic ferment Vitreoscilla filiformis (ATCC15551).</title>
        <authorList>
            <person name="Contreras S."/>
            <person name="Sagory-Zalkind P."/>
            <person name="Blanquart H."/>
            <person name="Iltis A."/>
            <person name="Morand S.C."/>
        </authorList>
    </citation>
    <scope>NUCLEOTIDE SEQUENCE [LARGE SCALE GENOMIC DNA]</scope>
    <source>
        <strain evidence="1 2">ATCC 15551</strain>
    </source>
</reference>
<dbReference type="AlphaFoldDB" id="A0A221KD84"/>
<dbReference type="EMBL" id="CP022423">
    <property type="protein sequence ID" value="ASM77004.1"/>
    <property type="molecule type" value="Genomic_DNA"/>
</dbReference>
<evidence type="ECO:0000313" key="2">
    <source>
        <dbReference type="Proteomes" id="UP000199729"/>
    </source>
</evidence>